<dbReference type="RefSeq" id="WP_350936073.1">
    <property type="nucleotide sequence ID" value="NZ_JAYWLC010000004.1"/>
</dbReference>
<proteinExistence type="predicted"/>
<sequence length="103" mass="11841">MIRAYLRKWLGVEEISDNLNALAAARANSEESLLRAVINLGRKLDGRDRLGHHNFVTGEKVRKPSAPIEFWAEQTQTGKWREVTFTEMAGHMDSCRKFREVVE</sequence>
<organism evidence="1 2">
    <name type="scientific">Thioclava kandeliae</name>
    <dbReference type="NCBI Taxonomy" id="3070818"/>
    <lineage>
        <taxon>Bacteria</taxon>
        <taxon>Pseudomonadati</taxon>
        <taxon>Pseudomonadota</taxon>
        <taxon>Alphaproteobacteria</taxon>
        <taxon>Rhodobacterales</taxon>
        <taxon>Paracoccaceae</taxon>
        <taxon>Thioclava</taxon>
    </lineage>
</organism>
<dbReference type="Proteomes" id="UP001438953">
    <property type="component" value="Unassembled WGS sequence"/>
</dbReference>
<evidence type="ECO:0000313" key="2">
    <source>
        <dbReference type="Proteomes" id="UP001438953"/>
    </source>
</evidence>
<name>A0ABV1SFD0_9RHOB</name>
<accession>A0ABV1SFD0</accession>
<dbReference type="EMBL" id="JAYWLC010000004">
    <property type="protein sequence ID" value="MER5171610.1"/>
    <property type="molecule type" value="Genomic_DNA"/>
</dbReference>
<evidence type="ECO:0000313" key="1">
    <source>
        <dbReference type="EMBL" id="MER5171610.1"/>
    </source>
</evidence>
<protein>
    <submittedName>
        <fullName evidence="1">Uncharacterized protein</fullName>
    </submittedName>
</protein>
<gene>
    <name evidence="1" type="ORF">VSX56_07455</name>
</gene>
<reference evidence="1 2" key="1">
    <citation type="submission" date="2024-06" db="EMBL/GenBank/DDBJ databases">
        <title>Thioclava kandeliae sp. nov. from a rhizosphere soil sample of Kandelia candel in a mangrove.</title>
        <authorList>
            <person name="Mu T."/>
        </authorList>
    </citation>
    <scope>NUCLEOTIDE SEQUENCE [LARGE SCALE GENOMIC DNA]</scope>
    <source>
        <strain evidence="1 2">CPCC 100088</strain>
    </source>
</reference>
<comment type="caution">
    <text evidence="1">The sequence shown here is derived from an EMBL/GenBank/DDBJ whole genome shotgun (WGS) entry which is preliminary data.</text>
</comment>
<keyword evidence="2" id="KW-1185">Reference proteome</keyword>